<dbReference type="EMBL" id="JGYS01000017">
    <property type="protein sequence ID" value="KFI52368.1"/>
    <property type="molecule type" value="Genomic_DNA"/>
</dbReference>
<proteinExistence type="predicted"/>
<gene>
    <name evidence="2" type="ORF">BCAL_2013</name>
</gene>
<dbReference type="AlphaFoldDB" id="A0A087A0R8"/>
<reference evidence="2 3" key="1">
    <citation type="submission" date="2014-03" db="EMBL/GenBank/DDBJ databases">
        <title>Genomics of Bifidobacteria.</title>
        <authorList>
            <person name="Ventura M."/>
            <person name="Milani C."/>
            <person name="Lugli G.A."/>
        </authorList>
    </citation>
    <scope>NUCLEOTIDE SEQUENCE [LARGE SCALE GENOMIC DNA]</scope>
    <source>
        <strain evidence="2 3">DSM 23973</strain>
    </source>
</reference>
<comment type="caution">
    <text evidence="2">The sequence shown here is derived from an EMBL/GenBank/DDBJ whole genome shotgun (WGS) entry which is preliminary data.</text>
</comment>
<evidence type="ECO:0000256" key="1">
    <source>
        <dbReference type="SAM" id="Phobius"/>
    </source>
</evidence>
<feature type="transmembrane region" description="Helical" evidence="1">
    <location>
        <begin position="181"/>
        <end position="204"/>
    </location>
</feature>
<keyword evidence="1" id="KW-0812">Transmembrane</keyword>
<feature type="transmembrane region" description="Helical" evidence="1">
    <location>
        <begin position="216"/>
        <end position="237"/>
    </location>
</feature>
<accession>A0A087A0R8</accession>
<name>A0A087A0R8_9BIFI</name>
<dbReference type="Pfam" id="PF09913">
    <property type="entry name" value="DUF2142"/>
    <property type="match status" value="1"/>
</dbReference>
<keyword evidence="1" id="KW-1133">Transmembrane helix</keyword>
<feature type="transmembrane region" description="Helical" evidence="1">
    <location>
        <begin position="249"/>
        <end position="268"/>
    </location>
</feature>
<keyword evidence="1" id="KW-0472">Membrane</keyword>
<evidence type="ECO:0000313" key="3">
    <source>
        <dbReference type="Proteomes" id="UP000029072"/>
    </source>
</evidence>
<dbReference type="Proteomes" id="UP000029072">
    <property type="component" value="Unassembled WGS sequence"/>
</dbReference>
<dbReference type="InterPro" id="IPR018674">
    <property type="entry name" value="DUF2142_membrane"/>
</dbReference>
<sequence>MVRVVCCPRLWRSWCWWWCRGGFVSWYGPLSLPDPGLHVPAAYALSTGQSLAVDSDRVHWLVGDGTLLSAPGRNETVTTLLASPWHDPGLDAQRTVLDRAPTTTMMLQTRANQYPPLPGYLPQAAGMLMARHAGGSAWDQLQAGRVANLLCYMLAGMAAVLLAGGRRWAFVTALANPACVFLASSMSADAMAIAVCALVTALAMRLTRRDSTGARIAFVAAGALLVPLKLVYATLLLLPLPARSMTRRARATITTTPLLLGGIPYLLWSRAYARPFARPGLDTGANLAHLLAHPAGDLMQITASTAAALWQTLTDSPPTTVAILLVCLTLPHDTRPDPAKALTASAAGVLSLLMTTGMLLITWNTTPDTGTWTTPLTGFQERYLLPLLTLPAYTLENTTTTSKHARHAPAR</sequence>
<protein>
    <submittedName>
        <fullName evidence="2">Uncharacterized protein</fullName>
    </submittedName>
</protein>
<feature type="transmembrane region" description="Helical" evidence="1">
    <location>
        <begin position="341"/>
        <end position="363"/>
    </location>
</feature>
<feature type="transmembrane region" description="Helical" evidence="1">
    <location>
        <begin position="149"/>
        <end position="169"/>
    </location>
</feature>
<organism evidence="2 3">
    <name type="scientific">Bifidobacterium callitrichos DSM 23973</name>
    <dbReference type="NCBI Taxonomy" id="1437609"/>
    <lineage>
        <taxon>Bacteria</taxon>
        <taxon>Bacillati</taxon>
        <taxon>Actinomycetota</taxon>
        <taxon>Actinomycetes</taxon>
        <taxon>Bifidobacteriales</taxon>
        <taxon>Bifidobacteriaceae</taxon>
        <taxon>Bifidobacterium</taxon>
    </lineage>
</organism>
<dbReference type="eggNOG" id="COG4713">
    <property type="taxonomic scope" value="Bacteria"/>
</dbReference>
<evidence type="ECO:0000313" key="2">
    <source>
        <dbReference type="EMBL" id="KFI52368.1"/>
    </source>
</evidence>